<sequence length="121" mass="12330">MDIVFWVVAGLLALAFLAAGLMKVARSKEQLAASGMAWTEDFSDRSITLIGAVEVAGALGLVLPALTGIAPVLTPVAAVGLAVAMVGAIVVHARRQEPWVPQAVLLVLTLAATVLGVAYVG</sequence>
<dbReference type="Proteomes" id="UP000632740">
    <property type="component" value="Unassembled WGS sequence"/>
</dbReference>
<feature type="transmembrane region" description="Helical" evidence="5">
    <location>
        <begin position="103"/>
        <end position="120"/>
    </location>
</feature>
<comment type="caution">
    <text evidence="6">The sequence shown here is derived from an EMBL/GenBank/DDBJ whole genome shotgun (WGS) entry which is preliminary data.</text>
</comment>
<dbReference type="AlphaFoldDB" id="A0A919TZ57"/>
<dbReference type="GO" id="GO:0016020">
    <property type="term" value="C:membrane"/>
    <property type="evidence" value="ECO:0007669"/>
    <property type="project" value="UniProtKB-SubCell"/>
</dbReference>
<dbReference type="Pfam" id="PF13564">
    <property type="entry name" value="DoxX_2"/>
    <property type="match status" value="1"/>
</dbReference>
<evidence type="ECO:0000256" key="1">
    <source>
        <dbReference type="ARBA" id="ARBA00004141"/>
    </source>
</evidence>
<dbReference type="RefSeq" id="WP_203752852.1">
    <property type="nucleotide sequence ID" value="NZ_BONK01000006.1"/>
</dbReference>
<evidence type="ECO:0000313" key="7">
    <source>
        <dbReference type="Proteomes" id="UP000632740"/>
    </source>
</evidence>
<evidence type="ECO:0000256" key="5">
    <source>
        <dbReference type="SAM" id="Phobius"/>
    </source>
</evidence>
<dbReference type="InterPro" id="IPR032808">
    <property type="entry name" value="DoxX"/>
</dbReference>
<feature type="transmembrane region" description="Helical" evidence="5">
    <location>
        <begin position="72"/>
        <end position="91"/>
    </location>
</feature>
<keyword evidence="4 5" id="KW-0472">Membrane</keyword>
<keyword evidence="2 5" id="KW-0812">Transmembrane</keyword>
<proteinExistence type="predicted"/>
<feature type="transmembrane region" description="Helical" evidence="5">
    <location>
        <begin position="6"/>
        <end position="25"/>
    </location>
</feature>
<evidence type="ECO:0008006" key="8">
    <source>
        <dbReference type="Google" id="ProtNLM"/>
    </source>
</evidence>
<comment type="subcellular location">
    <subcellularLocation>
        <location evidence="1">Membrane</location>
        <topology evidence="1">Multi-pass membrane protein</topology>
    </subcellularLocation>
</comment>
<keyword evidence="3 5" id="KW-1133">Transmembrane helix</keyword>
<accession>A0A919TZ57</accession>
<evidence type="ECO:0000256" key="2">
    <source>
        <dbReference type="ARBA" id="ARBA00022692"/>
    </source>
</evidence>
<organism evidence="6 7">
    <name type="scientific">Cellulomonas chitinilytica</name>
    <dbReference type="NCBI Taxonomy" id="398759"/>
    <lineage>
        <taxon>Bacteria</taxon>
        <taxon>Bacillati</taxon>
        <taxon>Actinomycetota</taxon>
        <taxon>Actinomycetes</taxon>
        <taxon>Micrococcales</taxon>
        <taxon>Cellulomonadaceae</taxon>
        <taxon>Cellulomonas</taxon>
    </lineage>
</organism>
<protein>
    <recommendedName>
        <fullName evidence="8">DoxX family protein</fullName>
    </recommendedName>
</protein>
<keyword evidence="7" id="KW-1185">Reference proteome</keyword>
<reference evidence="6" key="1">
    <citation type="submission" date="2021-01" db="EMBL/GenBank/DDBJ databases">
        <title>Whole genome shotgun sequence of Cellulomonas chitinilytica NBRC 110799.</title>
        <authorList>
            <person name="Komaki H."/>
            <person name="Tamura T."/>
        </authorList>
    </citation>
    <scope>NUCLEOTIDE SEQUENCE</scope>
    <source>
        <strain evidence="6">NBRC 110799</strain>
    </source>
</reference>
<name>A0A919TZ57_9CELL</name>
<dbReference type="EMBL" id="BONK01000006">
    <property type="protein sequence ID" value="GIG21350.1"/>
    <property type="molecule type" value="Genomic_DNA"/>
</dbReference>
<feature type="transmembrane region" description="Helical" evidence="5">
    <location>
        <begin position="46"/>
        <end position="66"/>
    </location>
</feature>
<evidence type="ECO:0000256" key="4">
    <source>
        <dbReference type="ARBA" id="ARBA00023136"/>
    </source>
</evidence>
<evidence type="ECO:0000313" key="6">
    <source>
        <dbReference type="EMBL" id="GIG21350.1"/>
    </source>
</evidence>
<gene>
    <name evidence="6" type="ORF">Cch01nite_20740</name>
</gene>
<evidence type="ECO:0000256" key="3">
    <source>
        <dbReference type="ARBA" id="ARBA00022989"/>
    </source>
</evidence>